<feature type="repeat" description="TPR" evidence="3">
    <location>
        <begin position="22"/>
        <end position="55"/>
    </location>
</feature>
<dbReference type="Gene3D" id="1.10.510.10">
    <property type="entry name" value="Transferase(Phosphotransferase) domain 1"/>
    <property type="match status" value="1"/>
</dbReference>
<dbReference type="Proteomes" id="UP000266673">
    <property type="component" value="Unassembled WGS sequence"/>
</dbReference>
<evidence type="ECO:0000256" key="2">
    <source>
        <dbReference type="ARBA" id="ARBA00022803"/>
    </source>
</evidence>
<proteinExistence type="predicted"/>
<dbReference type="Gene3D" id="3.30.200.20">
    <property type="entry name" value="Phosphorylase Kinase, domain 1"/>
    <property type="match status" value="1"/>
</dbReference>
<dbReference type="InterPro" id="IPR000719">
    <property type="entry name" value="Prot_kinase_dom"/>
</dbReference>
<dbReference type="InterPro" id="IPR011009">
    <property type="entry name" value="Kinase-like_dom_sf"/>
</dbReference>
<feature type="repeat" description="TPR" evidence="3">
    <location>
        <begin position="124"/>
        <end position="157"/>
    </location>
</feature>
<feature type="repeat" description="TPR" evidence="3">
    <location>
        <begin position="158"/>
        <end position="191"/>
    </location>
</feature>
<dbReference type="InterPro" id="IPR051685">
    <property type="entry name" value="Ycf3/AcsC/BcsC/TPR_MFPF"/>
</dbReference>
<dbReference type="OrthoDB" id="1926212at2759"/>
<keyword evidence="6" id="KW-1185">Reference proteome</keyword>
<gene>
    <name evidence="5" type="ORF">C2G38_2298816</name>
</gene>
<keyword evidence="2 3" id="KW-0802">TPR repeat</keyword>
<dbReference type="AlphaFoldDB" id="A0A397VGU4"/>
<feature type="repeat" description="TPR" evidence="3">
    <location>
        <begin position="90"/>
        <end position="123"/>
    </location>
</feature>
<dbReference type="SMART" id="SM00028">
    <property type="entry name" value="TPR"/>
    <property type="match status" value="6"/>
</dbReference>
<feature type="repeat" description="TPR" evidence="3">
    <location>
        <begin position="192"/>
        <end position="225"/>
    </location>
</feature>
<dbReference type="PROSITE" id="PS50005">
    <property type="entry name" value="TPR"/>
    <property type="match status" value="6"/>
</dbReference>
<keyword evidence="1" id="KW-0677">Repeat</keyword>
<dbReference type="SUPFAM" id="SSF56112">
    <property type="entry name" value="Protein kinase-like (PK-like)"/>
    <property type="match status" value="1"/>
</dbReference>
<organism evidence="5 6">
    <name type="scientific">Gigaspora rosea</name>
    <dbReference type="NCBI Taxonomy" id="44941"/>
    <lineage>
        <taxon>Eukaryota</taxon>
        <taxon>Fungi</taxon>
        <taxon>Fungi incertae sedis</taxon>
        <taxon>Mucoromycota</taxon>
        <taxon>Glomeromycotina</taxon>
        <taxon>Glomeromycetes</taxon>
        <taxon>Diversisporales</taxon>
        <taxon>Gigasporaceae</taxon>
        <taxon>Gigaspora</taxon>
    </lineage>
</organism>
<dbReference type="Gene3D" id="1.25.40.10">
    <property type="entry name" value="Tetratricopeptide repeat domain"/>
    <property type="match status" value="4"/>
</dbReference>
<dbReference type="SUPFAM" id="SSF48452">
    <property type="entry name" value="TPR-like"/>
    <property type="match status" value="2"/>
</dbReference>
<feature type="repeat" description="TPR" evidence="3">
    <location>
        <begin position="56"/>
        <end position="89"/>
    </location>
</feature>
<accession>A0A397VGU4</accession>
<dbReference type="Pfam" id="PF13181">
    <property type="entry name" value="TPR_8"/>
    <property type="match status" value="1"/>
</dbReference>
<evidence type="ECO:0000313" key="6">
    <source>
        <dbReference type="Proteomes" id="UP000266673"/>
    </source>
</evidence>
<dbReference type="Pfam" id="PF00069">
    <property type="entry name" value="Pkinase"/>
    <property type="match status" value="1"/>
</dbReference>
<dbReference type="PANTHER" id="PTHR44943">
    <property type="entry name" value="CELLULOSE SYNTHASE OPERON PROTEIN C"/>
    <property type="match status" value="1"/>
</dbReference>
<dbReference type="PANTHER" id="PTHR44943:SF8">
    <property type="entry name" value="TPR REPEAT-CONTAINING PROTEIN MJ0263"/>
    <property type="match status" value="1"/>
</dbReference>
<evidence type="ECO:0000259" key="4">
    <source>
        <dbReference type="PROSITE" id="PS50011"/>
    </source>
</evidence>
<dbReference type="PROSITE" id="PS50293">
    <property type="entry name" value="TPR_REGION"/>
    <property type="match status" value="2"/>
</dbReference>
<evidence type="ECO:0000256" key="1">
    <source>
        <dbReference type="ARBA" id="ARBA00022737"/>
    </source>
</evidence>
<protein>
    <recommendedName>
        <fullName evidence="4">Protein kinase domain-containing protein</fullName>
    </recommendedName>
</protein>
<name>A0A397VGU4_9GLOM</name>
<sequence>MKRYGESLSDLNTSLEIEPNNAEALRIRGETCHNMNKYEESLADLNKSLKIEPNNADALRIRGETYRKMNRYGESLSDLNISLEIEPNNAGGLRIRGETYRMMNRYEESLADLNKSLEIEPNHAEALSNCGETYRMMNRYEESLADLNKSLEIEPNNAVALRIRGEIYRIMKRYEASLPDLNKSLEIEPNHAEALSNRGETYRMMNRYEEALADLNKSLEINPYNAEALRNRVATYYALTRYEESHKDLVRYKSLEGCMNCRYYNTSKTWCRLCDPKRIIRGWSSENKEIDECVKKFQIKATKYEKLIEWIPFDKLVGLQIIGKGGFGTIYSATWLDGKPIIKNNLQARDQSCKVALKTLSTLKEREYLINQCKTMMKSFVTDLGLSKSLKESASKGEIYGVMPYIAPEILLGEEYTQAADIYSLGIIMTELSTGKRPFHGSPFNSGLALNICNGLRPGFSEKTPKCYIELANQCMDSNPRNRPSAKDISSKFSKWRMILMMPWISNNEESDIKRSFISANEEIKTTQIIFPNLQNSLYTSRLINTKEIKLTYESYESAKFRGNFN</sequence>
<dbReference type="Pfam" id="PF13424">
    <property type="entry name" value="TPR_12"/>
    <property type="match status" value="2"/>
</dbReference>
<dbReference type="GO" id="GO:0005524">
    <property type="term" value="F:ATP binding"/>
    <property type="evidence" value="ECO:0007669"/>
    <property type="project" value="InterPro"/>
</dbReference>
<dbReference type="GO" id="GO:0004672">
    <property type="term" value="F:protein kinase activity"/>
    <property type="evidence" value="ECO:0007669"/>
    <property type="project" value="InterPro"/>
</dbReference>
<evidence type="ECO:0000256" key="3">
    <source>
        <dbReference type="PROSITE-ProRule" id="PRU00339"/>
    </source>
</evidence>
<dbReference type="InterPro" id="IPR011990">
    <property type="entry name" value="TPR-like_helical_dom_sf"/>
</dbReference>
<reference evidence="5 6" key="1">
    <citation type="submission" date="2018-06" db="EMBL/GenBank/DDBJ databases">
        <title>Comparative genomics reveals the genomic features of Rhizophagus irregularis, R. cerebriforme, R. diaphanum and Gigaspora rosea, and their symbiotic lifestyle signature.</title>
        <authorList>
            <person name="Morin E."/>
            <person name="San Clemente H."/>
            <person name="Chen E.C.H."/>
            <person name="De La Providencia I."/>
            <person name="Hainaut M."/>
            <person name="Kuo A."/>
            <person name="Kohler A."/>
            <person name="Murat C."/>
            <person name="Tang N."/>
            <person name="Roy S."/>
            <person name="Loubradou J."/>
            <person name="Henrissat B."/>
            <person name="Grigoriev I.V."/>
            <person name="Corradi N."/>
            <person name="Roux C."/>
            <person name="Martin F.M."/>
        </authorList>
    </citation>
    <scope>NUCLEOTIDE SEQUENCE [LARGE SCALE GENOMIC DNA]</scope>
    <source>
        <strain evidence="5 6">DAOM 194757</strain>
    </source>
</reference>
<dbReference type="InterPro" id="IPR019734">
    <property type="entry name" value="TPR_rpt"/>
</dbReference>
<dbReference type="PROSITE" id="PS50011">
    <property type="entry name" value="PROTEIN_KINASE_DOM"/>
    <property type="match status" value="1"/>
</dbReference>
<comment type="caution">
    <text evidence="5">The sequence shown here is derived from an EMBL/GenBank/DDBJ whole genome shotgun (WGS) entry which is preliminary data.</text>
</comment>
<dbReference type="EMBL" id="QKWP01000346">
    <property type="protein sequence ID" value="RIB21695.1"/>
    <property type="molecule type" value="Genomic_DNA"/>
</dbReference>
<evidence type="ECO:0000313" key="5">
    <source>
        <dbReference type="EMBL" id="RIB21695.1"/>
    </source>
</evidence>
<feature type="domain" description="Protein kinase" evidence="4">
    <location>
        <begin position="187"/>
        <end position="505"/>
    </location>
</feature>